<dbReference type="PANTHER" id="PTHR11122:SF13">
    <property type="entry name" value="GLUCOSE-6-PHOSPHATE 1-EPIMERASE"/>
    <property type="match status" value="1"/>
</dbReference>
<dbReference type="InterPro" id="IPR014718">
    <property type="entry name" value="GH-type_carb-bd"/>
</dbReference>
<dbReference type="InterPro" id="IPR011013">
    <property type="entry name" value="Gal_mutarotase_sf_dom"/>
</dbReference>
<dbReference type="AlphaFoldDB" id="A0A3M6VKU2"/>
<dbReference type="PIRSF" id="PIRSF016020">
    <property type="entry name" value="PHexose_mutarotase"/>
    <property type="match status" value="1"/>
</dbReference>
<keyword evidence="4 5" id="KW-0413">Isomerase</keyword>
<gene>
    <name evidence="7" type="ORF">DD238_001609</name>
</gene>
<dbReference type="GO" id="GO:0005975">
    <property type="term" value="P:carbohydrate metabolic process"/>
    <property type="evidence" value="ECO:0007669"/>
    <property type="project" value="InterPro"/>
</dbReference>
<feature type="active site" evidence="6">
    <location>
        <position position="273"/>
    </location>
</feature>
<dbReference type="PANTHER" id="PTHR11122">
    <property type="entry name" value="APOSPORY-ASSOCIATED PROTEIN C-RELATED"/>
    <property type="match status" value="1"/>
</dbReference>
<feature type="active site" evidence="6">
    <location>
        <position position="154"/>
    </location>
</feature>
<dbReference type="EC" id="5.1.3.15" evidence="3 5"/>
<evidence type="ECO:0000256" key="1">
    <source>
        <dbReference type="ARBA" id="ARBA00001096"/>
    </source>
</evidence>
<proteinExistence type="inferred from homology"/>
<organism evidence="7 8">
    <name type="scientific">Peronospora effusa</name>
    <dbReference type="NCBI Taxonomy" id="542832"/>
    <lineage>
        <taxon>Eukaryota</taxon>
        <taxon>Sar</taxon>
        <taxon>Stramenopiles</taxon>
        <taxon>Oomycota</taxon>
        <taxon>Peronosporomycetes</taxon>
        <taxon>Peronosporales</taxon>
        <taxon>Peronosporaceae</taxon>
        <taxon>Peronospora</taxon>
    </lineage>
</organism>
<comment type="similarity">
    <text evidence="2 5">Belongs to the glucose-6-phosphate 1-epimerase family.</text>
</comment>
<dbReference type="Pfam" id="PF01263">
    <property type="entry name" value="Aldose_epim"/>
    <property type="match status" value="1"/>
</dbReference>
<dbReference type="STRING" id="542832.A0A3M6VKU2"/>
<sequence>MSITKESVVELRHPSGSRAQVYLYGATVTSFYTAQEPTRNVLFVSKKALLDGSKPIRGGIPLVFPVFGAAEGFPNHGFARIHKWKLDQLIQSANEDESPVVATFSLDVSDDIKAMYPHDFALVYEVKLCANVLTTAIHIQNKSEGEISFQALLHTYLSVDDVRGGGVVVEGLKGLMYYDKVAAEEKIEHRDTLSFCQETDSVYANAPSPVFVRIKRANGKEQVVTIEKEACIKSGSSHMSQDSDVVVWNPWSDKAKEMNDFGDEEYPAMLCVEPGRVSDQQKLLAGHTFTLQQAIKVSAL</sequence>
<dbReference type="Proteomes" id="UP000282087">
    <property type="component" value="Unassembled WGS sequence"/>
</dbReference>
<reference evidence="7 8" key="1">
    <citation type="submission" date="2018-06" db="EMBL/GenBank/DDBJ databases">
        <title>Comparative genomics of downy mildews reveals potential adaptations to biotrophy.</title>
        <authorList>
            <person name="Fletcher K."/>
            <person name="Klosterman S.J."/>
            <person name="Derevnina L."/>
            <person name="Martin F."/>
            <person name="Koike S."/>
            <person name="Reyes Chin-Wo S."/>
            <person name="Mou B."/>
            <person name="Michelmore R."/>
        </authorList>
    </citation>
    <scope>NUCLEOTIDE SEQUENCE [LARGE SCALE GENOMIC DNA]</scope>
    <source>
        <strain evidence="7 8">R14</strain>
    </source>
</reference>
<dbReference type="GO" id="GO:0047938">
    <property type="term" value="F:glucose-6-phosphate 1-epimerase activity"/>
    <property type="evidence" value="ECO:0007669"/>
    <property type="project" value="UniProtKB-UniRule"/>
</dbReference>
<comment type="catalytic activity">
    <reaction evidence="1">
        <text>alpha-D-glucose 6-phosphate = beta-D-glucose 6-phosphate</text>
        <dbReference type="Rhea" id="RHEA:16249"/>
        <dbReference type="ChEBI" id="CHEBI:58225"/>
        <dbReference type="ChEBI" id="CHEBI:58247"/>
        <dbReference type="EC" id="5.1.3.15"/>
    </reaction>
</comment>
<dbReference type="Gene3D" id="2.70.98.10">
    <property type="match status" value="1"/>
</dbReference>
<dbReference type="InterPro" id="IPR008183">
    <property type="entry name" value="Aldose_1/G6P_1-epimerase"/>
</dbReference>
<protein>
    <recommendedName>
        <fullName evidence="3 5">glucose-6-phosphate 1-epimerase</fullName>
        <ecNumber evidence="3 5">5.1.3.15</ecNumber>
    </recommendedName>
</protein>
<dbReference type="GO" id="GO:0030246">
    <property type="term" value="F:carbohydrate binding"/>
    <property type="evidence" value="ECO:0007669"/>
    <property type="project" value="UniProtKB-UniRule"/>
</dbReference>
<accession>A0A3M6VKU2</accession>
<evidence type="ECO:0000313" key="8">
    <source>
        <dbReference type="Proteomes" id="UP000282087"/>
    </source>
</evidence>
<evidence type="ECO:0000256" key="3">
    <source>
        <dbReference type="ARBA" id="ARBA00012083"/>
    </source>
</evidence>
<dbReference type="GO" id="GO:0005737">
    <property type="term" value="C:cytoplasm"/>
    <property type="evidence" value="ECO:0007669"/>
    <property type="project" value="TreeGrafter"/>
</dbReference>
<dbReference type="EMBL" id="QLLG01000162">
    <property type="protein sequence ID" value="RMX67595.1"/>
    <property type="molecule type" value="Genomic_DNA"/>
</dbReference>
<dbReference type="InterPro" id="IPR025532">
    <property type="entry name" value="G6P_1-epimerase"/>
</dbReference>
<evidence type="ECO:0000256" key="4">
    <source>
        <dbReference type="ARBA" id="ARBA00023235"/>
    </source>
</evidence>
<comment type="caution">
    <text evidence="7">The sequence shown here is derived from an EMBL/GenBank/DDBJ whole genome shotgun (WGS) entry which is preliminary data.</text>
</comment>
<evidence type="ECO:0000256" key="2">
    <source>
        <dbReference type="ARBA" id="ARBA00005866"/>
    </source>
</evidence>
<evidence type="ECO:0000256" key="6">
    <source>
        <dbReference type="PIRSR" id="PIRSR016020-1"/>
    </source>
</evidence>
<dbReference type="SUPFAM" id="SSF74650">
    <property type="entry name" value="Galactose mutarotase-like"/>
    <property type="match status" value="1"/>
</dbReference>
<evidence type="ECO:0000313" key="7">
    <source>
        <dbReference type="EMBL" id="RMX67595.1"/>
    </source>
</evidence>
<evidence type="ECO:0000256" key="5">
    <source>
        <dbReference type="PIRNR" id="PIRNR016020"/>
    </source>
</evidence>
<dbReference type="VEuPathDB" id="FungiDB:DD237_006024"/>
<dbReference type="CDD" id="cd09020">
    <property type="entry name" value="D-hex-6-P-epi_like"/>
    <property type="match status" value="1"/>
</dbReference>
<keyword evidence="8" id="KW-1185">Reference proteome</keyword>
<name>A0A3M6VKU2_9STRA</name>